<reference evidence="1 2" key="1">
    <citation type="submission" date="2020-01" db="EMBL/GenBank/DDBJ databases">
        <authorList>
            <person name="Liu G."/>
            <person name="Liu B."/>
        </authorList>
    </citation>
    <scope>NUCLEOTIDE SEQUENCE [LARGE SCALE GENOMIC DNA]</scope>
    <source>
        <strain evidence="1 2">FJAT-51161</strain>
    </source>
</reference>
<accession>A0ABX7AMR1</accession>
<protein>
    <submittedName>
        <fullName evidence="1">Uncharacterized protein</fullName>
    </submittedName>
</protein>
<dbReference type="Proteomes" id="UP000596049">
    <property type="component" value="Chromosome"/>
</dbReference>
<keyword evidence="2" id="KW-1185">Reference proteome</keyword>
<proteinExistence type="predicted"/>
<name>A0ABX7AMR1_9BACI</name>
<evidence type="ECO:0000313" key="1">
    <source>
        <dbReference type="EMBL" id="QQP10781.1"/>
    </source>
</evidence>
<organism evidence="1 2">
    <name type="scientific">Lysinibacillus agricola</name>
    <dbReference type="NCBI Taxonomy" id="2590012"/>
    <lineage>
        <taxon>Bacteria</taxon>
        <taxon>Bacillati</taxon>
        <taxon>Bacillota</taxon>
        <taxon>Bacilli</taxon>
        <taxon>Bacillales</taxon>
        <taxon>Bacillaceae</taxon>
        <taxon>Lysinibacillus</taxon>
    </lineage>
</organism>
<dbReference type="RefSeq" id="WP_158003059.1">
    <property type="nucleotide sequence ID" value="NZ_CP067341.1"/>
</dbReference>
<dbReference type="EMBL" id="CP067341">
    <property type="protein sequence ID" value="QQP10781.1"/>
    <property type="molecule type" value="Genomic_DNA"/>
</dbReference>
<evidence type="ECO:0000313" key="2">
    <source>
        <dbReference type="Proteomes" id="UP000596049"/>
    </source>
</evidence>
<gene>
    <name evidence="1" type="ORF">FJQ98_16165</name>
</gene>
<sequence>MTKENKLSVRLNGSLTNRCSKRKLDNLLFAINDYIGLKDQLKTQEMGAASTYE</sequence>